<dbReference type="EMBL" id="BA000040">
    <property type="protein sequence ID" value="BAC51672.1"/>
    <property type="molecule type" value="Genomic_DNA"/>
</dbReference>
<dbReference type="Pfam" id="PF13458">
    <property type="entry name" value="Peripla_BP_6"/>
    <property type="match status" value="1"/>
</dbReference>
<accession>Q89GD8</accession>
<dbReference type="NCBIfam" id="TIGR01409">
    <property type="entry name" value="TAT_signal_seq"/>
    <property type="match status" value="1"/>
</dbReference>
<organism evidence="5 6">
    <name type="scientific">Bradyrhizobium diazoefficiens (strain JCM 10833 / BCRC 13528 / IAM 13628 / NBRC 14792 / USDA 110)</name>
    <dbReference type="NCBI Taxonomy" id="224911"/>
    <lineage>
        <taxon>Bacteria</taxon>
        <taxon>Pseudomonadati</taxon>
        <taxon>Pseudomonadota</taxon>
        <taxon>Alphaproteobacteria</taxon>
        <taxon>Hyphomicrobiales</taxon>
        <taxon>Nitrobacteraceae</taxon>
        <taxon>Bradyrhizobium</taxon>
    </lineage>
</organism>
<comment type="similarity">
    <text evidence="1">Belongs to the leucine-binding protein family.</text>
</comment>
<dbReference type="AlphaFoldDB" id="Q89GD8"/>
<reference evidence="6" key="1">
    <citation type="journal article" date="2002" name="DNA Res.">
        <title>Complete genomic sequence of nitrogen-fixing symbiotic bacterium Bradyrhizobium japonicum USDA110.</title>
        <authorList>
            <person name="Kaneko T."/>
            <person name="Nakamura Y."/>
            <person name="Sato S."/>
            <person name="Minamisawa K."/>
            <person name="Uchiumi T."/>
            <person name="Sasamoto S."/>
            <person name="Watanabe A."/>
            <person name="Idesawa K."/>
            <person name="Iriguchi M."/>
            <person name="Kawashima K."/>
            <person name="Kohara M."/>
            <person name="Matsumoto M."/>
            <person name="Shimpo S."/>
            <person name="Tsuruoka H."/>
            <person name="Wada T."/>
            <person name="Yamada M."/>
            <person name="Tabata S."/>
        </authorList>
    </citation>
    <scope>NUCLEOTIDE SEQUENCE [LARGE SCALE GENOMIC DNA]</scope>
    <source>
        <strain evidence="6">JCM 10833 / BCRC 13528 / IAM 13628 / NBRC 14792 / USDA 110</strain>
    </source>
</reference>
<dbReference type="Proteomes" id="UP000002526">
    <property type="component" value="Chromosome"/>
</dbReference>
<dbReference type="HOGENOM" id="CLU_037724_0_0_5"/>
<dbReference type="InterPro" id="IPR028082">
    <property type="entry name" value="Peripla_BP_I"/>
</dbReference>
<evidence type="ECO:0000256" key="3">
    <source>
        <dbReference type="ARBA" id="ARBA00022970"/>
    </source>
</evidence>
<evidence type="ECO:0000313" key="5">
    <source>
        <dbReference type="EMBL" id="BAC51672.1"/>
    </source>
</evidence>
<dbReference type="InterPro" id="IPR028081">
    <property type="entry name" value="Leu-bd"/>
</dbReference>
<dbReference type="PROSITE" id="PS51318">
    <property type="entry name" value="TAT"/>
    <property type="match status" value="1"/>
</dbReference>
<feature type="domain" description="Leucine-binding protein" evidence="4">
    <location>
        <begin position="132"/>
        <end position="483"/>
    </location>
</feature>
<dbReference type="EnsemblBacteria" id="BAC51672">
    <property type="protein sequence ID" value="BAC51672"/>
    <property type="gene ID" value="BAC51672"/>
</dbReference>
<dbReference type="InParanoid" id="Q89GD8"/>
<keyword evidence="2" id="KW-0732">Signal</keyword>
<dbReference type="CDD" id="cd06337">
    <property type="entry name" value="PBP1_ABC_ligand_binding-like"/>
    <property type="match status" value="1"/>
</dbReference>
<dbReference type="PATRIC" id="fig|224911.5.peg.6547"/>
<dbReference type="STRING" id="224911.AAV28_29595"/>
<evidence type="ECO:0000256" key="1">
    <source>
        <dbReference type="ARBA" id="ARBA00010062"/>
    </source>
</evidence>
<keyword evidence="3" id="KW-0029">Amino-acid transport</keyword>
<dbReference type="PANTHER" id="PTHR30483:SF6">
    <property type="entry name" value="PERIPLASMIC BINDING PROTEIN OF ABC TRANSPORTER FOR NATURAL AMINO ACIDS"/>
    <property type="match status" value="1"/>
</dbReference>
<dbReference type="GO" id="GO:0006865">
    <property type="term" value="P:amino acid transport"/>
    <property type="evidence" value="ECO:0007669"/>
    <property type="project" value="UniProtKB-KW"/>
</dbReference>
<dbReference type="eggNOG" id="COG0683">
    <property type="taxonomic scope" value="Bacteria"/>
</dbReference>
<sequence length="520" mass="56037">MPLRRSIADRIIRQCEVYCSISGAIKHEICQFPGLARIVFPWRGDLVQPFQTSFCSVRTKLPSAELTNVGPSIRSASLHRRAFVVSKINPSLVPETGIADPARRDFLKAAAALTAGATLGSTGRAWAAADKKIRIGYISPKTGPFAPFAEADDFILDQVRKSLAGGLSVGGSKYEVEIIARDDQSSPDRQSNLAAELINKENIDLMLAQVSIGPAVSQQCELNGVPCISTMGPWQAWMFPMKGDPAKGFKNVFHFFWGIEDIAAVYLDIWKDADTNKVVGSVFSNDVPGNAMGDAKLGMPGAFAKAGYKIVDVGRFPVGADDFSTHIQAFKKEGVEIVTGLFNPPEWATFLNQSAQMGFKPKVCTVAKALLFPGGVAALGPRAEGMSTEIWWLPSYPFRSSLTGQTAAELAASYQQATKREWTQPIGVAHALFEAGVQALKASGDPKSPNKVVESLRKLKTDTVIGNLDFGGSGIANVSKIRVVGGQWHVEDGGKPHLYITSNSTAPEIKAERKLELLKS</sequence>
<dbReference type="InterPro" id="IPR051010">
    <property type="entry name" value="BCAA_transport"/>
</dbReference>
<name>Q89GD8_BRADU</name>
<evidence type="ECO:0000313" key="6">
    <source>
        <dbReference type="Proteomes" id="UP000002526"/>
    </source>
</evidence>
<dbReference type="Pfam" id="PF10518">
    <property type="entry name" value="TAT_signal"/>
    <property type="match status" value="1"/>
</dbReference>
<gene>
    <name evidence="5" type="ordered locus">bll6407</name>
</gene>
<dbReference type="KEGG" id="bja:bll6407"/>
<keyword evidence="6" id="KW-1185">Reference proteome</keyword>
<proteinExistence type="inferred from homology"/>
<keyword evidence="3" id="KW-0813">Transport</keyword>
<dbReference type="PhylomeDB" id="Q89GD8"/>
<protein>
    <submittedName>
        <fullName evidence="5">ABC transporter substrate-binding protein</fullName>
    </submittedName>
</protein>
<dbReference type="PANTHER" id="PTHR30483">
    <property type="entry name" value="LEUCINE-SPECIFIC-BINDING PROTEIN"/>
    <property type="match status" value="1"/>
</dbReference>
<evidence type="ECO:0000259" key="4">
    <source>
        <dbReference type="Pfam" id="PF13458"/>
    </source>
</evidence>
<dbReference type="InterPro" id="IPR006311">
    <property type="entry name" value="TAT_signal"/>
</dbReference>
<dbReference type="SUPFAM" id="SSF53822">
    <property type="entry name" value="Periplasmic binding protein-like I"/>
    <property type="match status" value="1"/>
</dbReference>
<dbReference type="OrthoDB" id="6753945at2"/>
<dbReference type="Gene3D" id="3.40.50.2300">
    <property type="match status" value="2"/>
</dbReference>
<evidence type="ECO:0000256" key="2">
    <source>
        <dbReference type="ARBA" id="ARBA00022729"/>
    </source>
</evidence>
<dbReference type="InterPro" id="IPR019546">
    <property type="entry name" value="TAT_signal_bac_arc"/>
</dbReference>